<organism evidence="2 3">
    <name type="scientific">Segatella buccae</name>
    <dbReference type="NCBI Taxonomy" id="28126"/>
    <lineage>
        <taxon>Bacteria</taxon>
        <taxon>Pseudomonadati</taxon>
        <taxon>Bacteroidota</taxon>
        <taxon>Bacteroidia</taxon>
        <taxon>Bacteroidales</taxon>
        <taxon>Prevotellaceae</taxon>
        <taxon>Segatella</taxon>
    </lineage>
</organism>
<gene>
    <name evidence="2" type="ORF">NCTC13063_02435</name>
</gene>
<name>A0AAQ1UND4_9BACT</name>
<accession>A0AAQ1UND4</accession>
<evidence type="ECO:0000313" key="3">
    <source>
        <dbReference type="Proteomes" id="UP000255283"/>
    </source>
</evidence>
<proteinExistence type="predicted"/>
<evidence type="ECO:0000256" key="1">
    <source>
        <dbReference type="SAM" id="Phobius"/>
    </source>
</evidence>
<feature type="transmembrane region" description="Helical" evidence="1">
    <location>
        <begin position="27"/>
        <end position="47"/>
    </location>
</feature>
<dbReference type="InterPro" id="IPR043741">
    <property type="entry name" value="DUF5686"/>
</dbReference>
<dbReference type="Pfam" id="PF18939">
    <property type="entry name" value="DUF5686"/>
    <property type="match status" value="2"/>
</dbReference>
<evidence type="ECO:0000313" key="2">
    <source>
        <dbReference type="EMBL" id="SUB96665.1"/>
    </source>
</evidence>
<dbReference type="AlphaFoldDB" id="A0AAQ1UND4"/>
<comment type="caution">
    <text evidence="2">The sequence shown here is derived from an EMBL/GenBank/DDBJ whole genome shotgun (WGS) entry which is preliminary data.</text>
</comment>
<keyword evidence="1" id="KW-0472">Membrane</keyword>
<sequence length="717" mass="84058">MNKNNCRQAGGVCGFLIKFAAMKTFRLFVTILVGLWLSAAAPLHIVGKPRYDRELLRRVMDYPQRFADTRHDTLTTNVYMKFRVNINRRNPTLMAVPTLFYLARDGRRNYFGECYDHVTYYRRGRVEAKRKVSLSTVYHRHNTLSVLHEYLLPDIYDAELFKGRILSPLCRDNKRFYRYRTIERDNGQTKILVRPKLKNTQLVSGYVLVDNASARVINFELEGEYDMIHFRLLCRMNEDGEKSLRPKQCDVTAKVSVTGNRIFTWFTCVYDLPRDLPDSIDNSEDPRLMQSVRPIPLTPDEERVMADFNSARNARIQAVREQAVRDSLAGISPKAKKENWAKYVFWDIIGDNMLNRIHADLGQNRQGHLRVGPIFNPLYFGFTRRKGLIYKFDIRLNYNFTPNRDLSMRVKMGYSFRQRHTYFNIPFNFNFNKRRNGYVRVDFGNGNRITNSRVLEEVKAEKKDSINWGKMHLDYFKDMNLKMGVNYDVLKNRLGVQGGFVAHRRSAVHKQGFIAAGKPTVYKTVAPYLRLQYRPWGDEGPILTSDYERSFKGLCGSMTNYERWEFDGQFLHKMSRMRAWSMRGGVGLYSSKGKTDYFLDYTNFRENYIPNGWNDDWSGEFELLNSNWYNASDYYVRLNSTYEAPLLLLSWIPVVGQVVEKERIYISALSVRKYTPYFEAGYGFTNRLFSIGIFGGWSPRHFEGVGVKFGFELFNNW</sequence>
<dbReference type="EMBL" id="UGTJ01000002">
    <property type="protein sequence ID" value="SUB96665.1"/>
    <property type="molecule type" value="Genomic_DNA"/>
</dbReference>
<dbReference type="Proteomes" id="UP000255283">
    <property type="component" value="Unassembled WGS sequence"/>
</dbReference>
<reference evidence="2 3" key="1">
    <citation type="submission" date="2018-06" db="EMBL/GenBank/DDBJ databases">
        <authorList>
            <consortium name="Pathogen Informatics"/>
            <person name="Doyle S."/>
        </authorList>
    </citation>
    <scope>NUCLEOTIDE SEQUENCE [LARGE SCALE GENOMIC DNA]</scope>
    <source>
        <strain evidence="2 3">NCTC13063</strain>
    </source>
</reference>
<protein>
    <submittedName>
        <fullName evidence="2">Uncharacterized protein</fullName>
    </submittedName>
</protein>
<keyword evidence="1" id="KW-1133">Transmembrane helix</keyword>
<keyword evidence="1" id="KW-0812">Transmembrane</keyword>